<dbReference type="Proteomes" id="UP000306402">
    <property type="component" value="Unassembled WGS sequence"/>
</dbReference>
<protein>
    <recommendedName>
        <fullName evidence="1">DUF7678 domain-containing protein</fullName>
    </recommendedName>
</protein>
<evidence type="ECO:0000313" key="3">
    <source>
        <dbReference type="Proteomes" id="UP000306402"/>
    </source>
</evidence>
<evidence type="ECO:0000259" key="1">
    <source>
        <dbReference type="Pfam" id="PF24726"/>
    </source>
</evidence>
<comment type="caution">
    <text evidence="2">The sequence shown here is derived from an EMBL/GenBank/DDBJ whole genome shotgun (WGS) entry which is preliminary data.</text>
</comment>
<dbReference type="Pfam" id="PF24726">
    <property type="entry name" value="DUF7678"/>
    <property type="match status" value="1"/>
</dbReference>
<keyword evidence="3" id="KW-1185">Reference proteome</keyword>
<reference evidence="2 3" key="1">
    <citation type="submission" date="2019-05" db="EMBL/GenBank/DDBJ databases">
        <authorList>
            <person name="Qu J.-H."/>
        </authorList>
    </citation>
    <scope>NUCLEOTIDE SEQUENCE [LARGE SCALE GENOMIC DNA]</scope>
    <source>
        <strain evidence="2 3">T17</strain>
    </source>
</reference>
<sequence length="162" mass="18909">MDRQRMFRKTFTLTDFQLRRLQELSELDMMDMEEHIRKAVDAYIKAQNFELRVPAQKDIVAKIKKRQDDATISRAFWVNGNVDKFEFSALILNAPAKSGMDKGRISKLAIWDPAVKKKTDNLIASCIMNYDRGWDIRPGKLAQPYYDKVRDLLDELIAQPKL</sequence>
<dbReference type="AlphaFoldDB" id="A0A5R9L4L4"/>
<organism evidence="2 3">
    <name type="scientific">Dyadobacter luticola</name>
    <dbReference type="NCBI Taxonomy" id="1979387"/>
    <lineage>
        <taxon>Bacteria</taxon>
        <taxon>Pseudomonadati</taxon>
        <taxon>Bacteroidota</taxon>
        <taxon>Cytophagia</taxon>
        <taxon>Cytophagales</taxon>
        <taxon>Spirosomataceae</taxon>
        <taxon>Dyadobacter</taxon>
    </lineage>
</organism>
<gene>
    <name evidence="2" type="ORF">FEN17_07095</name>
</gene>
<dbReference type="OrthoDB" id="1669335at2"/>
<accession>A0A5R9L4L4</accession>
<proteinExistence type="predicted"/>
<feature type="domain" description="DUF7678" evidence="1">
    <location>
        <begin position="77"/>
        <end position="152"/>
    </location>
</feature>
<evidence type="ECO:0000313" key="2">
    <source>
        <dbReference type="EMBL" id="TLV03368.1"/>
    </source>
</evidence>
<name>A0A5R9L4L4_9BACT</name>
<dbReference type="EMBL" id="VCEJ01000002">
    <property type="protein sequence ID" value="TLV03368.1"/>
    <property type="molecule type" value="Genomic_DNA"/>
</dbReference>
<dbReference type="InterPro" id="IPR056095">
    <property type="entry name" value="DUF7678"/>
</dbReference>